<feature type="compositionally biased region" description="Polar residues" evidence="1">
    <location>
        <begin position="86"/>
        <end position="100"/>
    </location>
</feature>
<accession>A0A022W3S9</accession>
<sequence>MDSQTPHILATELLNVERNELLNELDKLFNEEDVSRELWAFLWISDIDNLKKIVYEMKTDPRLRGDYELSIERTLVVKNWLQKSRSSSTMSTPTGSQKSSPARLPSRSPGGLKRKLGGELIEARSKSEAENCCKRDNEQCIITKAGAPVEAAHIFPFSMRHLKSDDAVGKYYNIWKTLKFFWPEETVNAWFEAVRETTETPRNLLCLSPSAHSYHGKSYFALKPIEMNEDQTELTLQFFWLPRANNPPMMRLSTRPNLPSIGDVRDVGDEGSNKVKLFNVYTDKPIFSGDLILMKTANPEELPLPDVALLEMQWVLNVVAAMSAGDEPTDTDYSDDDDYLDPIMDETMSQISLSPPRCLKSQKLEGEHLYDSTQPSLTTL</sequence>
<evidence type="ECO:0000259" key="2">
    <source>
        <dbReference type="Pfam" id="PF13391"/>
    </source>
</evidence>
<gene>
    <name evidence="3" type="ORF">H103_04183</name>
</gene>
<dbReference type="OrthoDB" id="5416097at2759"/>
<reference evidence="3" key="1">
    <citation type="submission" date="2014-02" db="EMBL/GenBank/DDBJ databases">
        <title>The Genome Sequence of Trichophyton rubrum (morphotype fischeri) CBS 288.86.</title>
        <authorList>
            <consortium name="The Broad Institute Genomics Platform"/>
            <person name="Cuomo C.A."/>
            <person name="White T.C."/>
            <person name="Graser Y."/>
            <person name="Martinez-Rossi N."/>
            <person name="Heitman J."/>
            <person name="Young S.K."/>
            <person name="Zeng Q."/>
            <person name="Gargeya S."/>
            <person name="Abouelleil A."/>
            <person name="Alvarado L."/>
            <person name="Chapman S.B."/>
            <person name="Gainer-Dewar J."/>
            <person name="Goldberg J."/>
            <person name="Griggs A."/>
            <person name="Gujja S."/>
            <person name="Hansen M."/>
            <person name="Howarth C."/>
            <person name="Imamovic A."/>
            <person name="Larimer J."/>
            <person name="Martinez D."/>
            <person name="Murphy C."/>
            <person name="Pearson M.D."/>
            <person name="Persinoti G."/>
            <person name="Poon T."/>
            <person name="Priest M."/>
            <person name="Roberts A.D."/>
            <person name="Saif S."/>
            <person name="Shea T.D."/>
            <person name="Sykes S.N."/>
            <person name="Wortman J."/>
            <person name="Nusbaum C."/>
            <person name="Birren B."/>
        </authorList>
    </citation>
    <scope>NUCLEOTIDE SEQUENCE [LARGE SCALE GENOMIC DNA]</scope>
    <source>
        <strain evidence="3">CBS 288.86</strain>
    </source>
</reference>
<organism evidence="3">
    <name type="scientific">Trichophyton rubrum CBS 288.86</name>
    <dbReference type="NCBI Taxonomy" id="1215330"/>
    <lineage>
        <taxon>Eukaryota</taxon>
        <taxon>Fungi</taxon>
        <taxon>Dikarya</taxon>
        <taxon>Ascomycota</taxon>
        <taxon>Pezizomycotina</taxon>
        <taxon>Eurotiomycetes</taxon>
        <taxon>Eurotiomycetidae</taxon>
        <taxon>Onygenales</taxon>
        <taxon>Arthrodermataceae</taxon>
        <taxon>Trichophyton</taxon>
    </lineage>
</organism>
<evidence type="ECO:0000256" key="1">
    <source>
        <dbReference type="SAM" id="MobiDB-lite"/>
    </source>
</evidence>
<dbReference type="Proteomes" id="UP000023758">
    <property type="component" value="Unassembled WGS sequence"/>
</dbReference>
<feature type="region of interest" description="Disordered" evidence="1">
    <location>
        <begin position="86"/>
        <end position="114"/>
    </location>
</feature>
<proteinExistence type="predicted"/>
<dbReference type="EMBL" id="KK207842">
    <property type="protein sequence ID" value="EZF52723.1"/>
    <property type="molecule type" value="Genomic_DNA"/>
</dbReference>
<protein>
    <recommendedName>
        <fullName evidence="2">HNH nuclease domain-containing protein</fullName>
    </recommendedName>
</protein>
<feature type="domain" description="HNH nuclease" evidence="2">
    <location>
        <begin position="140"/>
        <end position="222"/>
    </location>
</feature>
<dbReference type="HOGENOM" id="CLU_039755_3_0_1"/>
<dbReference type="InterPro" id="IPR003615">
    <property type="entry name" value="HNH_nuc"/>
</dbReference>
<dbReference type="Pfam" id="PF13391">
    <property type="entry name" value="HNH_2"/>
    <property type="match status" value="1"/>
</dbReference>
<name>A0A022W3S9_TRIRU</name>
<evidence type="ECO:0000313" key="3">
    <source>
        <dbReference type="EMBL" id="EZF52723.1"/>
    </source>
</evidence>
<dbReference type="AlphaFoldDB" id="A0A022W3S9"/>